<evidence type="ECO:0000256" key="1">
    <source>
        <dbReference type="SAM" id="Phobius"/>
    </source>
</evidence>
<dbReference type="AlphaFoldDB" id="A0A914V995"/>
<name>A0A914V995_9BILA</name>
<dbReference type="Proteomes" id="UP000887566">
    <property type="component" value="Unplaced"/>
</dbReference>
<keyword evidence="2" id="KW-1185">Reference proteome</keyword>
<dbReference type="SUPFAM" id="SSF81321">
    <property type="entry name" value="Family A G protein-coupled receptor-like"/>
    <property type="match status" value="1"/>
</dbReference>
<feature type="transmembrane region" description="Helical" evidence="1">
    <location>
        <begin position="87"/>
        <end position="108"/>
    </location>
</feature>
<feature type="transmembrane region" description="Helical" evidence="1">
    <location>
        <begin position="50"/>
        <end position="67"/>
    </location>
</feature>
<feature type="transmembrane region" description="Helical" evidence="1">
    <location>
        <begin position="15"/>
        <end position="38"/>
    </location>
</feature>
<sequence>MRALNESLEVDLRPFMGIVKIFNAQLGFILACLLIYIAFAKDRVHGQYKWYLTNCSVSDMFCCVAYAHDGVQTLITGKHIENNFCTVTIFLHIFAMGTSFTTLIPVVISR</sequence>
<keyword evidence="1" id="KW-1133">Transmembrane helix</keyword>
<keyword evidence="1" id="KW-0812">Transmembrane</keyword>
<dbReference type="WBParaSite" id="PSAMB.scaffold16size125047.g694.t1">
    <property type="protein sequence ID" value="PSAMB.scaffold16size125047.g694.t1"/>
    <property type="gene ID" value="PSAMB.scaffold16size125047.g694"/>
</dbReference>
<proteinExistence type="predicted"/>
<protein>
    <submittedName>
        <fullName evidence="3">Uncharacterized protein</fullName>
    </submittedName>
</protein>
<accession>A0A914V995</accession>
<keyword evidence="1" id="KW-0472">Membrane</keyword>
<reference evidence="3" key="1">
    <citation type="submission" date="2022-11" db="UniProtKB">
        <authorList>
            <consortium name="WormBaseParasite"/>
        </authorList>
    </citation>
    <scope>IDENTIFICATION</scope>
</reference>
<dbReference type="Gene3D" id="1.20.1070.10">
    <property type="entry name" value="Rhodopsin 7-helix transmembrane proteins"/>
    <property type="match status" value="1"/>
</dbReference>
<organism evidence="2 3">
    <name type="scientific">Plectus sambesii</name>
    <dbReference type="NCBI Taxonomy" id="2011161"/>
    <lineage>
        <taxon>Eukaryota</taxon>
        <taxon>Metazoa</taxon>
        <taxon>Ecdysozoa</taxon>
        <taxon>Nematoda</taxon>
        <taxon>Chromadorea</taxon>
        <taxon>Plectida</taxon>
        <taxon>Plectina</taxon>
        <taxon>Plectoidea</taxon>
        <taxon>Plectidae</taxon>
        <taxon>Plectus</taxon>
    </lineage>
</organism>
<evidence type="ECO:0000313" key="2">
    <source>
        <dbReference type="Proteomes" id="UP000887566"/>
    </source>
</evidence>
<dbReference type="PROSITE" id="PS51257">
    <property type="entry name" value="PROKAR_LIPOPROTEIN"/>
    <property type="match status" value="1"/>
</dbReference>
<evidence type="ECO:0000313" key="3">
    <source>
        <dbReference type="WBParaSite" id="PSAMB.scaffold16size125047.g694.t1"/>
    </source>
</evidence>